<comment type="caution">
    <text evidence="9">The sequence shown here is derived from an EMBL/GenBank/DDBJ whole genome shotgun (WGS) entry which is preliminary data.</text>
</comment>
<evidence type="ECO:0000256" key="4">
    <source>
        <dbReference type="ARBA" id="ARBA00023125"/>
    </source>
</evidence>
<dbReference type="SMART" id="SM00421">
    <property type="entry name" value="HTH_LUXR"/>
    <property type="match status" value="1"/>
</dbReference>
<dbReference type="InterPro" id="IPR011006">
    <property type="entry name" value="CheY-like_superfamily"/>
</dbReference>
<dbReference type="Pfam" id="PF00072">
    <property type="entry name" value="Response_reg"/>
    <property type="match status" value="1"/>
</dbReference>
<dbReference type="SMART" id="SM00448">
    <property type="entry name" value="REC"/>
    <property type="match status" value="1"/>
</dbReference>
<dbReference type="Gene3D" id="3.40.50.2300">
    <property type="match status" value="1"/>
</dbReference>
<dbReference type="RefSeq" id="WP_345337853.1">
    <property type="nucleotide sequence ID" value="NZ_BAABLI010000004.1"/>
</dbReference>
<evidence type="ECO:0000256" key="1">
    <source>
        <dbReference type="ARBA" id="ARBA00022553"/>
    </source>
</evidence>
<evidence type="ECO:0000259" key="8">
    <source>
        <dbReference type="PROSITE" id="PS50110"/>
    </source>
</evidence>
<evidence type="ECO:0000313" key="10">
    <source>
        <dbReference type="Proteomes" id="UP001597380"/>
    </source>
</evidence>
<evidence type="ECO:0000256" key="5">
    <source>
        <dbReference type="ARBA" id="ARBA00023163"/>
    </source>
</evidence>
<dbReference type="InterPro" id="IPR001789">
    <property type="entry name" value="Sig_transdc_resp-reg_receiver"/>
</dbReference>
<dbReference type="PANTHER" id="PTHR48111:SF1">
    <property type="entry name" value="TWO-COMPONENT RESPONSE REGULATOR ORR33"/>
    <property type="match status" value="1"/>
</dbReference>
<feature type="modified residue" description="4-aspartylphosphate" evidence="6">
    <location>
        <position position="59"/>
    </location>
</feature>
<dbReference type="Proteomes" id="UP001597380">
    <property type="component" value="Unassembled WGS sequence"/>
</dbReference>
<dbReference type="Gene3D" id="1.10.10.10">
    <property type="entry name" value="Winged helix-like DNA-binding domain superfamily/Winged helix DNA-binding domain"/>
    <property type="match status" value="1"/>
</dbReference>
<dbReference type="PROSITE" id="PS50110">
    <property type="entry name" value="RESPONSE_REGULATORY"/>
    <property type="match status" value="1"/>
</dbReference>
<keyword evidence="5" id="KW-0804">Transcription</keyword>
<dbReference type="PRINTS" id="PR00038">
    <property type="entry name" value="HTHLUXR"/>
</dbReference>
<accession>A0ABW4XJ49</accession>
<evidence type="ECO:0000256" key="6">
    <source>
        <dbReference type="PROSITE-ProRule" id="PRU00169"/>
    </source>
</evidence>
<dbReference type="Pfam" id="PF00196">
    <property type="entry name" value="GerE"/>
    <property type="match status" value="1"/>
</dbReference>
<dbReference type="InterPro" id="IPR016032">
    <property type="entry name" value="Sig_transdc_resp-reg_C-effctor"/>
</dbReference>
<feature type="domain" description="HTH luxR-type" evidence="7">
    <location>
        <begin position="232"/>
        <end position="297"/>
    </location>
</feature>
<dbReference type="SUPFAM" id="SSF46894">
    <property type="entry name" value="C-terminal effector domain of the bipartite response regulators"/>
    <property type="match status" value="1"/>
</dbReference>
<sequence length="305" mass="33320">MTNTPSVSSIVLVVDDSPESLGMLNAALNEAGLTVLVALSGQQALSITERITPDIVLMDAIMPGMDGFETCEKLKQQLPMTPVIFMTGLTDVEHVVKGFEVGGVDYVTKPIIAEEVMARIKVHTQNARMALSAQTALDHAGQYVICIEHSGTIAWATPHVHQLVTSSPDEESTVWQRITDQLLPWLGKAPQHTPLAINEFEMPMQAQFGGEHQPGQSLVRLVAAEATRSPDVLQDKLPITKRESEVLYWVSFGKTNWEIAQILSMSPRTVNKHLEQLFKKIDVDNRTAAAAISIRILEGGDALPA</sequence>
<keyword evidence="3" id="KW-0805">Transcription regulation</keyword>
<proteinExistence type="predicted"/>
<evidence type="ECO:0000313" key="9">
    <source>
        <dbReference type="EMBL" id="MFD2095079.1"/>
    </source>
</evidence>
<evidence type="ECO:0000256" key="3">
    <source>
        <dbReference type="ARBA" id="ARBA00023015"/>
    </source>
</evidence>
<evidence type="ECO:0000256" key="2">
    <source>
        <dbReference type="ARBA" id="ARBA00023012"/>
    </source>
</evidence>
<organism evidence="9 10">
    <name type="scientific">Corallincola platygyrae</name>
    <dbReference type="NCBI Taxonomy" id="1193278"/>
    <lineage>
        <taxon>Bacteria</taxon>
        <taxon>Pseudomonadati</taxon>
        <taxon>Pseudomonadota</taxon>
        <taxon>Gammaproteobacteria</taxon>
        <taxon>Alteromonadales</taxon>
        <taxon>Psychromonadaceae</taxon>
        <taxon>Corallincola</taxon>
    </lineage>
</organism>
<reference evidence="10" key="1">
    <citation type="journal article" date="2019" name="Int. J. Syst. Evol. Microbiol.">
        <title>The Global Catalogue of Microorganisms (GCM) 10K type strain sequencing project: providing services to taxonomists for standard genome sequencing and annotation.</title>
        <authorList>
            <consortium name="The Broad Institute Genomics Platform"/>
            <consortium name="The Broad Institute Genome Sequencing Center for Infectious Disease"/>
            <person name="Wu L."/>
            <person name="Ma J."/>
        </authorList>
    </citation>
    <scope>NUCLEOTIDE SEQUENCE [LARGE SCALE GENOMIC DNA]</scope>
    <source>
        <strain evidence="10">CGMCC 1.10992</strain>
    </source>
</reference>
<keyword evidence="1 6" id="KW-0597">Phosphoprotein</keyword>
<dbReference type="SUPFAM" id="SSF52172">
    <property type="entry name" value="CheY-like"/>
    <property type="match status" value="1"/>
</dbReference>
<gene>
    <name evidence="9" type="ORF">ACFSJ3_03720</name>
</gene>
<keyword evidence="4 9" id="KW-0238">DNA-binding</keyword>
<dbReference type="InterPro" id="IPR036388">
    <property type="entry name" value="WH-like_DNA-bd_sf"/>
</dbReference>
<keyword evidence="2" id="KW-0902">Two-component regulatory system</keyword>
<dbReference type="CDD" id="cd06170">
    <property type="entry name" value="LuxR_C_like"/>
    <property type="match status" value="1"/>
</dbReference>
<name>A0ABW4XJ49_9GAMM</name>
<dbReference type="EMBL" id="JBHUHT010000007">
    <property type="protein sequence ID" value="MFD2095079.1"/>
    <property type="molecule type" value="Genomic_DNA"/>
</dbReference>
<evidence type="ECO:0000259" key="7">
    <source>
        <dbReference type="PROSITE" id="PS50043"/>
    </source>
</evidence>
<dbReference type="GO" id="GO:0003677">
    <property type="term" value="F:DNA binding"/>
    <property type="evidence" value="ECO:0007669"/>
    <property type="project" value="UniProtKB-KW"/>
</dbReference>
<dbReference type="InterPro" id="IPR039420">
    <property type="entry name" value="WalR-like"/>
</dbReference>
<feature type="domain" description="Response regulatory" evidence="8">
    <location>
        <begin position="10"/>
        <end position="124"/>
    </location>
</feature>
<keyword evidence="10" id="KW-1185">Reference proteome</keyword>
<dbReference type="InterPro" id="IPR000792">
    <property type="entry name" value="Tscrpt_reg_LuxR_C"/>
</dbReference>
<dbReference type="PANTHER" id="PTHR48111">
    <property type="entry name" value="REGULATOR OF RPOS"/>
    <property type="match status" value="1"/>
</dbReference>
<dbReference type="PROSITE" id="PS50043">
    <property type="entry name" value="HTH_LUXR_2"/>
    <property type="match status" value="1"/>
</dbReference>
<protein>
    <submittedName>
        <fullName evidence="9">DNA-binding response regulator</fullName>
    </submittedName>
</protein>